<gene>
    <name evidence="3" type="ORF">OsJ_34132</name>
</gene>
<dbReference type="PANTHER" id="PTHR32246">
    <property type="entry name" value="INGRESSION PROTEIN FIC1"/>
    <property type="match status" value="1"/>
</dbReference>
<evidence type="ECO:0000313" key="3">
    <source>
        <dbReference type="EMBL" id="EAZ18607.1"/>
    </source>
</evidence>
<name>A3CBZ4_ORYSJ</name>
<dbReference type="InterPro" id="IPR035892">
    <property type="entry name" value="C2_domain_sf"/>
</dbReference>
<dbReference type="PANTHER" id="PTHR32246:SF169">
    <property type="entry name" value="PROTEIN SRC2-LIKE"/>
    <property type="match status" value="1"/>
</dbReference>
<organism evidence="3">
    <name type="scientific">Oryza sativa subsp. japonica</name>
    <name type="common">Rice</name>
    <dbReference type="NCBI Taxonomy" id="39947"/>
    <lineage>
        <taxon>Eukaryota</taxon>
        <taxon>Viridiplantae</taxon>
        <taxon>Streptophyta</taxon>
        <taxon>Embryophyta</taxon>
        <taxon>Tracheophyta</taxon>
        <taxon>Spermatophyta</taxon>
        <taxon>Magnoliopsida</taxon>
        <taxon>Liliopsida</taxon>
        <taxon>Poales</taxon>
        <taxon>Poaceae</taxon>
        <taxon>BOP clade</taxon>
        <taxon>Oryzoideae</taxon>
        <taxon>Oryzeae</taxon>
        <taxon>Oryzinae</taxon>
        <taxon>Oryza</taxon>
        <taxon>Oryza sativa</taxon>
    </lineage>
</organism>
<dbReference type="SUPFAM" id="SSF49562">
    <property type="entry name" value="C2 domain (Calcium/lipid-binding domain, CaLB)"/>
    <property type="match status" value="1"/>
</dbReference>
<reference evidence="3" key="2">
    <citation type="submission" date="2008-12" db="EMBL/GenBank/DDBJ databases">
        <title>Improved gene annotation of the rice (Oryza sativa) genomes.</title>
        <authorList>
            <person name="Wang J."/>
            <person name="Li R."/>
            <person name="Fan W."/>
            <person name="Huang Q."/>
            <person name="Zhang J."/>
            <person name="Zhou Y."/>
            <person name="Hu Y."/>
            <person name="Zi S."/>
            <person name="Li J."/>
            <person name="Ni P."/>
            <person name="Zheng H."/>
            <person name="Zhang Y."/>
            <person name="Zhao M."/>
            <person name="Hao Q."/>
            <person name="McDermott J."/>
            <person name="Samudrala R."/>
            <person name="Kristiansen K."/>
            <person name="Wong G.K.-S."/>
        </authorList>
    </citation>
    <scope>NUCLEOTIDE SEQUENCE</scope>
</reference>
<protein>
    <recommendedName>
        <fullName evidence="2">C2 domain-containing protein</fullName>
    </recommendedName>
</protein>
<sequence length="353" mass="35726">MSTAGGGGGGRRVTIRSISCRGVKAFVPFQKPPLYAAVSLAGRREKTSGDPDGGENPDWDAAVFAFDLPAAADGMLQFEVKAQVPLLGSKLVGKVSVPLADLAVACGDGAAAAPRHVSYQGVRPRRQGERQAQLHLRRHRRRRVPAAAGGSSNSNLLLLLRATADVDDDDDVGCAVSASGDGKLPAAAIAVRDTVSFTVPTAAAEQLPSSSTAAAAAASRDAKLRTKQQLPAAASSVAVHRRLPAATTEQLLPATAGRLPGAQFPLSDEHLPATAAAGVSLIAVSTTTAKIGAMLRSLGGPCAAVVHVAASAAARRAVLPPAGGVVAGSRSGGSAVQLVPPTRDSLLVDDEFC</sequence>
<dbReference type="Proteomes" id="UP000007752">
    <property type="component" value="Chromosome 11"/>
</dbReference>
<dbReference type="Pfam" id="PF00168">
    <property type="entry name" value="C2"/>
    <property type="match status" value="1"/>
</dbReference>
<dbReference type="InterPro" id="IPR000008">
    <property type="entry name" value="C2_dom"/>
</dbReference>
<dbReference type="EMBL" id="CM000148">
    <property type="protein sequence ID" value="EAZ18607.1"/>
    <property type="molecule type" value="Genomic_DNA"/>
</dbReference>
<dbReference type="PROSITE" id="PS50004">
    <property type="entry name" value="C2"/>
    <property type="match status" value="1"/>
</dbReference>
<feature type="domain" description="C2" evidence="2">
    <location>
        <begin position="1"/>
        <end position="112"/>
    </location>
</feature>
<evidence type="ECO:0000256" key="1">
    <source>
        <dbReference type="SAM" id="MobiDB-lite"/>
    </source>
</evidence>
<accession>A3CBZ4</accession>
<dbReference type="Gene3D" id="2.60.40.150">
    <property type="entry name" value="C2 domain"/>
    <property type="match status" value="1"/>
</dbReference>
<feature type="compositionally biased region" description="Basic residues" evidence="1">
    <location>
        <begin position="135"/>
        <end position="144"/>
    </location>
</feature>
<evidence type="ECO:0000259" key="2">
    <source>
        <dbReference type="PROSITE" id="PS50004"/>
    </source>
</evidence>
<dbReference type="AlphaFoldDB" id="A3CBZ4"/>
<feature type="region of interest" description="Disordered" evidence="1">
    <location>
        <begin position="122"/>
        <end position="151"/>
    </location>
</feature>
<proteinExistence type="predicted"/>
<dbReference type="SMART" id="SM00239">
    <property type="entry name" value="C2"/>
    <property type="match status" value="1"/>
</dbReference>
<reference evidence="3" key="1">
    <citation type="journal article" date="2005" name="PLoS Biol.">
        <title>The genomes of Oryza sativa: a history of duplications.</title>
        <authorList>
            <person name="Yu J."/>
            <person name="Wang J."/>
            <person name="Lin W."/>
            <person name="Li S."/>
            <person name="Li H."/>
            <person name="Zhou J."/>
            <person name="Ni P."/>
            <person name="Dong W."/>
            <person name="Hu S."/>
            <person name="Zeng C."/>
            <person name="Zhang J."/>
            <person name="Zhang Y."/>
            <person name="Li R."/>
            <person name="Xu Z."/>
            <person name="Li S."/>
            <person name="Li X."/>
            <person name="Zheng H."/>
            <person name="Cong L."/>
            <person name="Lin L."/>
            <person name="Yin J."/>
            <person name="Geng J."/>
            <person name="Li G."/>
            <person name="Shi J."/>
            <person name="Liu J."/>
            <person name="Lv H."/>
            <person name="Li J."/>
            <person name="Wang J."/>
            <person name="Deng Y."/>
            <person name="Ran L."/>
            <person name="Shi X."/>
            <person name="Wang X."/>
            <person name="Wu Q."/>
            <person name="Li C."/>
            <person name="Ren X."/>
            <person name="Wang J."/>
            <person name="Wang X."/>
            <person name="Li D."/>
            <person name="Liu D."/>
            <person name="Zhang X."/>
            <person name="Ji Z."/>
            <person name="Zhao W."/>
            <person name="Sun Y."/>
            <person name="Zhang Z."/>
            <person name="Bao J."/>
            <person name="Han Y."/>
            <person name="Dong L."/>
            <person name="Ji J."/>
            <person name="Chen P."/>
            <person name="Wu S."/>
            <person name="Liu J."/>
            <person name="Xiao Y."/>
            <person name="Bu D."/>
            <person name="Tan J."/>
            <person name="Yang L."/>
            <person name="Ye C."/>
            <person name="Zhang J."/>
            <person name="Xu J."/>
            <person name="Zhou Y."/>
            <person name="Yu Y."/>
            <person name="Zhang B."/>
            <person name="Zhuang S."/>
            <person name="Wei H."/>
            <person name="Liu B."/>
            <person name="Lei M."/>
            <person name="Yu H."/>
            <person name="Li Y."/>
            <person name="Xu H."/>
            <person name="Wei S."/>
            <person name="He X."/>
            <person name="Fang L."/>
            <person name="Zhang Z."/>
            <person name="Zhang Y."/>
            <person name="Huang X."/>
            <person name="Su Z."/>
            <person name="Tong W."/>
            <person name="Li J."/>
            <person name="Tong Z."/>
            <person name="Li S."/>
            <person name="Ye J."/>
            <person name="Wang L."/>
            <person name="Fang L."/>
            <person name="Lei T."/>
            <person name="Chen C."/>
            <person name="Chen H."/>
            <person name="Xu Z."/>
            <person name="Li H."/>
            <person name="Huang H."/>
            <person name="Zhang F."/>
            <person name="Xu H."/>
            <person name="Li N."/>
            <person name="Zhao C."/>
            <person name="Li S."/>
            <person name="Dong L."/>
            <person name="Huang Y."/>
            <person name="Li L."/>
            <person name="Xi Y."/>
            <person name="Qi Q."/>
            <person name="Li W."/>
            <person name="Zhang B."/>
            <person name="Hu W."/>
            <person name="Zhang Y."/>
            <person name="Tian X."/>
            <person name="Jiao Y."/>
            <person name="Liang X."/>
            <person name="Jin J."/>
            <person name="Gao L."/>
            <person name="Zheng W."/>
            <person name="Hao B."/>
            <person name="Liu S."/>
            <person name="Wang W."/>
            <person name="Yuan L."/>
            <person name="Cao M."/>
            <person name="McDermott J."/>
            <person name="Samudrala R."/>
            <person name="Wang J."/>
            <person name="Wong G.K."/>
            <person name="Yang H."/>
        </authorList>
    </citation>
    <scope>NUCLEOTIDE SEQUENCE [LARGE SCALE GENOMIC DNA]</scope>
</reference>